<dbReference type="RefSeq" id="WP_205281405.1">
    <property type="nucleotide sequence ID" value="NZ_JAFFPU010000075.1"/>
</dbReference>
<reference evidence="1 2" key="1">
    <citation type="submission" date="2021-02" db="EMBL/GenBank/DDBJ databases">
        <title>Leptospira ainlahdjerensis sp. nov., Leptospira ainazelensis sp. nov., Leptospira abararensis sp. nov. and Leptospira chreensis sp. nov., four new species isolated from water sources in Algeria.</title>
        <authorList>
            <person name="Amara Korba A."/>
            <person name="Kainiu M."/>
            <person name="Vincent A.T."/>
            <person name="Mariet J.-F."/>
            <person name="Veyrier F.J."/>
            <person name="Goarant C."/>
            <person name="Picardeau M."/>
        </authorList>
    </citation>
    <scope>NUCLEOTIDE SEQUENCE [LARGE SCALE GENOMIC DNA]</scope>
    <source>
        <strain evidence="1 2">201903070</strain>
    </source>
</reference>
<evidence type="ECO:0000313" key="2">
    <source>
        <dbReference type="Proteomes" id="UP000724686"/>
    </source>
</evidence>
<name>A0ABS2UGH0_9LEPT</name>
<keyword evidence="2" id="KW-1185">Reference proteome</keyword>
<gene>
    <name evidence="1" type="ORF">JWG45_20230</name>
</gene>
<comment type="caution">
    <text evidence="1">The sequence shown here is derived from an EMBL/GenBank/DDBJ whole genome shotgun (WGS) entry which is preliminary data.</text>
</comment>
<evidence type="ECO:0000313" key="1">
    <source>
        <dbReference type="EMBL" id="MBM9579476.1"/>
    </source>
</evidence>
<proteinExistence type="predicted"/>
<protein>
    <recommendedName>
        <fullName evidence="3">Secreted protein</fullName>
    </recommendedName>
</protein>
<organism evidence="1 2">
    <name type="scientific">Leptospira ainlahdjerensis</name>
    <dbReference type="NCBI Taxonomy" id="2810033"/>
    <lineage>
        <taxon>Bacteria</taxon>
        <taxon>Pseudomonadati</taxon>
        <taxon>Spirochaetota</taxon>
        <taxon>Spirochaetia</taxon>
        <taxon>Leptospirales</taxon>
        <taxon>Leptospiraceae</taxon>
        <taxon>Leptospira</taxon>
    </lineage>
</organism>
<dbReference type="Proteomes" id="UP000724686">
    <property type="component" value="Unassembled WGS sequence"/>
</dbReference>
<evidence type="ECO:0008006" key="3">
    <source>
        <dbReference type="Google" id="ProtNLM"/>
    </source>
</evidence>
<sequence>MKFVFFLYVILIGMLFNEMISAVIQSRPSEKNSKIKNENPHCCSVEIGYSDSVVLESVCLEKERTVFNFRYLLSNGICSYSNRLEMKDSNSKRYASLGTNRIGECPKLSQVKPGHRFQWYFDPIKNKPSTVDVTEDLTADPISSDWRWWHWEKINLSRCDPKG</sequence>
<accession>A0ABS2UGH0</accession>
<dbReference type="EMBL" id="JAFFPU010000075">
    <property type="protein sequence ID" value="MBM9579476.1"/>
    <property type="molecule type" value="Genomic_DNA"/>
</dbReference>